<name>A0A265N774_9BACI</name>
<gene>
    <name evidence="1" type="ORF">CIL03_17020</name>
</gene>
<comment type="caution">
    <text evidence="1">The sequence shown here is derived from an EMBL/GenBank/DDBJ whole genome shotgun (WGS) entry which is preliminary data.</text>
</comment>
<evidence type="ECO:0000313" key="2">
    <source>
        <dbReference type="Proteomes" id="UP000216498"/>
    </source>
</evidence>
<evidence type="ECO:0000313" key="1">
    <source>
        <dbReference type="EMBL" id="OZU87299.1"/>
    </source>
</evidence>
<proteinExistence type="predicted"/>
<dbReference type="AlphaFoldDB" id="A0A265N774"/>
<keyword evidence="2" id="KW-1185">Reference proteome</keyword>
<protein>
    <submittedName>
        <fullName evidence="1">Uncharacterized protein</fullName>
    </submittedName>
</protein>
<organism evidence="1 2">
    <name type="scientific">Virgibacillus indicus</name>
    <dbReference type="NCBI Taxonomy" id="2024554"/>
    <lineage>
        <taxon>Bacteria</taxon>
        <taxon>Bacillati</taxon>
        <taxon>Bacillota</taxon>
        <taxon>Bacilli</taxon>
        <taxon>Bacillales</taxon>
        <taxon>Bacillaceae</taxon>
        <taxon>Virgibacillus</taxon>
    </lineage>
</organism>
<dbReference type="EMBL" id="NPMS01000011">
    <property type="protein sequence ID" value="OZU87299.1"/>
    <property type="molecule type" value="Genomic_DNA"/>
</dbReference>
<dbReference type="Proteomes" id="UP000216498">
    <property type="component" value="Unassembled WGS sequence"/>
</dbReference>
<sequence>MKWWSGWVLCGRLLLIFRQFGYVTGVTVFWLAGLREALYVTGKLALSGCADRKLLLSGWSGPEKHSIRPMATALCDHGLPLSGCVGSEKRSM</sequence>
<reference evidence="1 2" key="1">
    <citation type="submission" date="2017-08" db="EMBL/GenBank/DDBJ databases">
        <title>Virgibacillus indicus sp. nov. and Virgibacillus profoundi sp. nov, two moderately halophilic bacteria isolated from marine sediment by using the Microfluidic Streak Plate.</title>
        <authorList>
            <person name="Xu B."/>
            <person name="Hu B."/>
            <person name="Wang J."/>
            <person name="Zhu Y."/>
            <person name="Huang L."/>
            <person name="Du W."/>
            <person name="Huang Y."/>
        </authorList>
    </citation>
    <scope>NUCLEOTIDE SEQUENCE [LARGE SCALE GENOMIC DNA]</scope>
    <source>
        <strain evidence="1 2">IO3-P2-C2</strain>
    </source>
</reference>
<accession>A0A265N774</accession>